<feature type="domain" description="Thiazole synthase ThiG" evidence="10">
    <location>
        <begin position="34"/>
        <end position="276"/>
    </location>
</feature>
<comment type="catalytic activity">
    <reaction evidence="7 8">
        <text>[ThiS sulfur-carrier protein]-C-terminal-Gly-aminoethanethioate + 2-iminoacetate + 1-deoxy-D-xylulose 5-phosphate = [ThiS sulfur-carrier protein]-C-terminal Gly-Gly + 2-[(2R,5Z)-2-carboxy-4-methylthiazol-5(2H)-ylidene]ethyl phosphate + 2 H2O + H(+)</text>
        <dbReference type="Rhea" id="RHEA:26297"/>
        <dbReference type="Rhea" id="RHEA-COMP:12909"/>
        <dbReference type="Rhea" id="RHEA-COMP:19908"/>
        <dbReference type="ChEBI" id="CHEBI:15377"/>
        <dbReference type="ChEBI" id="CHEBI:15378"/>
        <dbReference type="ChEBI" id="CHEBI:57792"/>
        <dbReference type="ChEBI" id="CHEBI:62899"/>
        <dbReference type="ChEBI" id="CHEBI:77846"/>
        <dbReference type="ChEBI" id="CHEBI:90778"/>
        <dbReference type="ChEBI" id="CHEBI:232372"/>
        <dbReference type="EC" id="2.8.1.10"/>
    </reaction>
</comment>
<dbReference type="PANTHER" id="PTHR34266:SF2">
    <property type="entry name" value="THIAZOLE SYNTHASE"/>
    <property type="match status" value="1"/>
</dbReference>
<dbReference type="Gene3D" id="3.20.20.70">
    <property type="entry name" value="Aldolase class I"/>
    <property type="match status" value="1"/>
</dbReference>
<dbReference type="EMBL" id="BAAAPF010000280">
    <property type="protein sequence ID" value="GAA1500585.1"/>
    <property type="molecule type" value="Genomic_DNA"/>
</dbReference>
<feature type="binding site" evidence="8">
    <location>
        <position position="185"/>
    </location>
    <ligand>
        <name>1-deoxy-D-xylulose 5-phosphate</name>
        <dbReference type="ChEBI" id="CHEBI:57792"/>
    </ligand>
</feature>
<keyword evidence="6 8" id="KW-0704">Schiff base</keyword>
<evidence type="ECO:0000313" key="12">
    <source>
        <dbReference type="Proteomes" id="UP001500443"/>
    </source>
</evidence>
<evidence type="ECO:0000256" key="1">
    <source>
        <dbReference type="ARBA" id="ARBA00002834"/>
    </source>
</evidence>
<dbReference type="SUPFAM" id="SSF110399">
    <property type="entry name" value="ThiG-like"/>
    <property type="match status" value="1"/>
</dbReference>
<dbReference type="RefSeq" id="WP_344293533.1">
    <property type="nucleotide sequence ID" value="NZ_BAAAPF010000280.1"/>
</dbReference>
<feature type="compositionally biased region" description="Low complexity" evidence="9">
    <location>
        <begin position="10"/>
        <end position="27"/>
    </location>
</feature>
<gene>
    <name evidence="8" type="primary">thiG</name>
    <name evidence="11" type="ORF">GCM10009802_56150</name>
</gene>
<comment type="function">
    <text evidence="1 8">Catalyzes the rearrangement of 1-deoxy-D-xylulose 5-phosphate (DXP) to produce the thiazole phosphate moiety of thiamine. Sulfur is provided by the thiocarboxylate moiety of the carrier protein ThiS. In vitro, sulfur can be provided by H(2)S.</text>
</comment>
<feature type="binding site" evidence="8">
    <location>
        <begin position="211"/>
        <end position="212"/>
    </location>
    <ligand>
        <name>1-deoxy-D-xylulose 5-phosphate</name>
        <dbReference type="ChEBI" id="CHEBI:57792"/>
    </ligand>
</feature>
<evidence type="ECO:0000256" key="3">
    <source>
        <dbReference type="ARBA" id="ARBA00011960"/>
    </source>
</evidence>
<protein>
    <recommendedName>
        <fullName evidence="3 8">Thiazole synthase</fullName>
        <ecNumber evidence="3 8">2.8.1.10</ecNumber>
    </recommendedName>
</protein>
<dbReference type="InterPro" id="IPR013785">
    <property type="entry name" value="Aldolase_TIM"/>
</dbReference>
<comment type="caution">
    <text evidence="11">The sequence shown here is derived from an EMBL/GenBank/DDBJ whole genome shotgun (WGS) entry which is preliminary data.</text>
</comment>
<evidence type="ECO:0000256" key="2">
    <source>
        <dbReference type="ARBA" id="ARBA00004948"/>
    </source>
</evidence>
<sequence>MTRTAPAPAPVSGPAAADTSAHTSADPAADPLTIAGVRFTSRLIMGTGGASSLDAMERALLASGTELTTVAMRRIDPGVHGSVLDVLRRHGIRVLPNTAGCYTAGEAVLTARLAREALGTDWVKLEVIADERTLLPDPVELLAAAETLVDDGFTVLPYTNDDPVLARRLQDAGCAAVMPLGSPIGSGLGIRNPHNFQLIAEAAEVPVILDAGAGTASDAAQAMELGCDAVMLASAVTRAQEPVLMAEAMRHAIAAGRLAARAGRIPRRHFARASSPEAGVARLAPEPDPERPAFT</sequence>
<dbReference type="CDD" id="cd04728">
    <property type="entry name" value="ThiG"/>
    <property type="match status" value="1"/>
</dbReference>
<proteinExistence type="inferred from homology"/>
<evidence type="ECO:0000256" key="6">
    <source>
        <dbReference type="ARBA" id="ARBA00023270"/>
    </source>
</evidence>
<dbReference type="Pfam" id="PF05690">
    <property type="entry name" value="ThiG"/>
    <property type="match status" value="1"/>
</dbReference>
<evidence type="ECO:0000256" key="7">
    <source>
        <dbReference type="ARBA" id="ARBA00049897"/>
    </source>
</evidence>
<dbReference type="HAMAP" id="MF_00443">
    <property type="entry name" value="ThiG"/>
    <property type="match status" value="1"/>
</dbReference>
<evidence type="ECO:0000256" key="9">
    <source>
        <dbReference type="SAM" id="MobiDB-lite"/>
    </source>
</evidence>
<accession>A0ABN1ZKZ8</accession>
<comment type="pathway">
    <text evidence="2 8">Cofactor biosynthesis; thiamine diphosphate biosynthesis.</text>
</comment>
<feature type="region of interest" description="Disordered" evidence="9">
    <location>
        <begin position="271"/>
        <end position="295"/>
    </location>
</feature>
<evidence type="ECO:0000313" key="11">
    <source>
        <dbReference type="EMBL" id="GAA1500585.1"/>
    </source>
</evidence>
<dbReference type="InterPro" id="IPR008867">
    <property type="entry name" value="ThiG"/>
</dbReference>
<name>A0ABN1ZKZ8_9ACTN</name>
<keyword evidence="5 8" id="KW-0784">Thiamine biosynthesis</keyword>
<evidence type="ECO:0000259" key="10">
    <source>
        <dbReference type="Pfam" id="PF05690"/>
    </source>
</evidence>
<comment type="subunit">
    <text evidence="8">Homotetramer. Forms heterodimers with either ThiH or ThiS.</text>
</comment>
<evidence type="ECO:0000256" key="8">
    <source>
        <dbReference type="HAMAP-Rule" id="MF_00443"/>
    </source>
</evidence>
<keyword evidence="8" id="KW-0963">Cytoplasm</keyword>
<keyword evidence="12" id="KW-1185">Reference proteome</keyword>
<dbReference type="PANTHER" id="PTHR34266">
    <property type="entry name" value="THIAZOLE SYNTHASE"/>
    <property type="match status" value="1"/>
</dbReference>
<evidence type="ECO:0000256" key="5">
    <source>
        <dbReference type="ARBA" id="ARBA00022977"/>
    </source>
</evidence>
<feature type="active site" description="Schiff-base intermediate with DXP" evidence="8">
    <location>
        <position position="124"/>
    </location>
</feature>
<comment type="subcellular location">
    <subcellularLocation>
        <location evidence="8">Cytoplasm</location>
    </subcellularLocation>
</comment>
<reference evidence="11 12" key="1">
    <citation type="journal article" date="2019" name="Int. J. Syst. Evol. Microbiol.">
        <title>The Global Catalogue of Microorganisms (GCM) 10K type strain sequencing project: providing services to taxonomists for standard genome sequencing and annotation.</title>
        <authorList>
            <consortium name="The Broad Institute Genomics Platform"/>
            <consortium name="The Broad Institute Genome Sequencing Center for Infectious Disease"/>
            <person name="Wu L."/>
            <person name="Ma J."/>
        </authorList>
    </citation>
    <scope>NUCLEOTIDE SEQUENCE [LARGE SCALE GENOMIC DNA]</scope>
    <source>
        <strain evidence="11 12">JCM 15481</strain>
    </source>
</reference>
<organism evidence="11 12">
    <name type="scientific">Streptomyces synnematoformans</name>
    <dbReference type="NCBI Taxonomy" id="415721"/>
    <lineage>
        <taxon>Bacteria</taxon>
        <taxon>Bacillati</taxon>
        <taxon>Actinomycetota</taxon>
        <taxon>Actinomycetes</taxon>
        <taxon>Kitasatosporales</taxon>
        <taxon>Streptomycetaceae</taxon>
        <taxon>Streptomyces</taxon>
    </lineage>
</organism>
<dbReference type="InterPro" id="IPR033983">
    <property type="entry name" value="Thiazole_synthase_ThiG"/>
</dbReference>
<dbReference type="Proteomes" id="UP001500443">
    <property type="component" value="Unassembled WGS sequence"/>
</dbReference>
<feature type="region of interest" description="Disordered" evidence="9">
    <location>
        <begin position="1"/>
        <end position="27"/>
    </location>
</feature>
<evidence type="ECO:0000256" key="4">
    <source>
        <dbReference type="ARBA" id="ARBA00022679"/>
    </source>
</evidence>
<dbReference type="EC" id="2.8.1.10" evidence="3 8"/>
<feature type="binding site" evidence="8">
    <location>
        <begin position="233"/>
        <end position="234"/>
    </location>
    <ligand>
        <name>1-deoxy-D-xylulose 5-phosphate</name>
        <dbReference type="ChEBI" id="CHEBI:57792"/>
    </ligand>
</feature>
<comment type="similarity">
    <text evidence="8">Belongs to the ThiG family.</text>
</comment>
<keyword evidence="4 8" id="KW-0808">Transferase</keyword>